<dbReference type="InterPro" id="IPR005490">
    <property type="entry name" value="LD_TPept_cat_dom"/>
</dbReference>
<comment type="caution">
    <text evidence="9">The sequence shown here is derived from an EMBL/GenBank/DDBJ whole genome shotgun (WGS) entry which is preliminary data.</text>
</comment>
<dbReference type="InterPro" id="IPR038063">
    <property type="entry name" value="Transpep_catalytic_dom"/>
</dbReference>
<feature type="domain" description="L,D-TPase catalytic" evidence="8">
    <location>
        <begin position="55"/>
        <end position="197"/>
    </location>
</feature>
<comment type="pathway">
    <text evidence="1 7">Cell wall biogenesis; peptidoglycan biosynthesis.</text>
</comment>
<evidence type="ECO:0000256" key="6">
    <source>
        <dbReference type="ARBA" id="ARBA00023316"/>
    </source>
</evidence>
<dbReference type="EMBL" id="BHXQ01000003">
    <property type="protein sequence ID" value="GCC51502.1"/>
    <property type="molecule type" value="Genomic_DNA"/>
</dbReference>
<comment type="similarity">
    <text evidence="2">Belongs to the YkuD family.</text>
</comment>
<dbReference type="UniPathway" id="UPA00219"/>
<keyword evidence="4 7" id="KW-0133">Cell shape</keyword>
<dbReference type="GO" id="GO:0016740">
    <property type="term" value="F:transferase activity"/>
    <property type="evidence" value="ECO:0007669"/>
    <property type="project" value="UniProtKB-KW"/>
</dbReference>
<protein>
    <recommendedName>
        <fullName evidence="8">L,D-TPase catalytic domain-containing protein</fullName>
    </recommendedName>
</protein>
<gene>
    <name evidence="9" type="ORF">SanaruYs_17270</name>
</gene>
<evidence type="ECO:0000256" key="4">
    <source>
        <dbReference type="ARBA" id="ARBA00022960"/>
    </source>
</evidence>
<dbReference type="OrthoDB" id="9809748at2"/>
<organism evidence="9 10">
    <name type="scientific">Chryseotalea sanaruensis</name>
    <dbReference type="NCBI Taxonomy" id="2482724"/>
    <lineage>
        <taxon>Bacteria</taxon>
        <taxon>Pseudomonadati</taxon>
        <taxon>Bacteroidota</taxon>
        <taxon>Cytophagia</taxon>
        <taxon>Cytophagales</taxon>
        <taxon>Chryseotaleaceae</taxon>
        <taxon>Chryseotalea</taxon>
    </lineage>
</organism>
<name>A0A401U9E4_9BACT</name>
<dbReference type="GO" id="GO:0071555">
    <property type="term" value="P:cell wall organization"/>
    <property type="evidence" value="ECO:0007669"/>
    <property type="project" value="UniProtKB-UniRule"/>
</dbReference>
<keyword evidence="6 7" id="KW-0961">Cell wall biogenesis/degradation</keyword>
<dbReference type="Gene3D" id="2.40.440.10">
    <property type="entry name" value="L,D-transpeptidase catalytic domain-like"/>
    <property type="match status" value="1"/>
</dbReference>
<feature type="active site" description="Nucleophile" evidence="7">
    <location>
        <position position="173"/>
    </location>
</feature>
<dbReference type="GO" id="GO:0009252">
    <property type="term" value="P:peptidoglycan biosynthetic process"/>
    <property type="evidence" value="ECO:0007669"/>
    <property type="project" value="UniProtKB-UniPathway"/>
</dbReference>
<keyword evidence="10" id="KW-1185">Reference proteome</keyword>
<dbReference type="Pfam" id="PF03734">
    <property type="entry name" value="YkuD"/>
    <property type="match status" value="1"/>
</dbReference>
<evidence type="ECO:0000256" key="7">
    <source>
        <dbReference type="PROSITE-ProRule" id="PRU01373"/>
    </source>
</evidence>
<reference evidence="9 10" key="1">
    <citation type="submission" date="2018-11" db="EMBL/GenBank/DDBJ databases">
        <title>Chryseotalea sanarue gen. nov., sp., nov., a member of the family Cytophagaceae, isolated from a brackish lake in Hamamatsu Japan.</title>
        <authorList>
            <person name="Maejima Y."/>
            <person name="Iino T."/>
            <person name="Muraguchi Y."/>
            <person name="Fukuda K."/>
            <person name="Ohkuma M."/>
            <person name="Moriuchi R."/>
            <person name="Dohra H."/>
            <person name="Kimbara K."/>
            <person name="Shintani M."/>
        </authorList>
    </citation>
    <scope>NUCLEOTIDE SEQUENCE [LARGE SCALE GENOMIC DNA]</scope>
    <source>
        <strain evidence="9 10">Ys</strain>
    </source>
</reference>
<evidence type="ECO:0000313" key="10">
    <source>
        <dbReference type="Proteomes" id="UP000288227"/>
    </source>
</evidence>
<dbReference type="SUPFAM" id="SSF141523">
    <property type="entry name" value="L,D-transpeptidase catalytic domain-like"/>
    <property type="match status" value="1"/>
</dbReference>
<dbReference type="RefSeq" id="WP_127122163.1">
    <property type="nucleotide sequence ID" value="NZ_BHXQ01000003.1"/>
</dbReference>
<keyword evidence="3" id="KW-0808">Transferase</keyword>
<dbReference type="PROSITE" id="PS52029">
    <property type="entry name" value="LD_TPASE"/>
    <property type="match status" value="1"/>
</dbReference>
<evidence type="ECO:0000259" key="8">
    <source>
        <dbReference type="PROSITE" id="PS52029"/>
    </source>
</evidence>
<dbReference type="GO" id="GO:0004180">
    <property type="term" value="F:carboxypeptidase activity"/>
    <property type="evidence" value="ECO:0007669"/>
    <property type="project" value="UniProtKB-ARBA"/>
</dbReference>
<keyword evidence="5 7" id="KW-0573">Peptidoglycan synthesis</keyword>
<feature type="active site" description="Proton donor/acceptor" evidence="7">
    <location>
        <position position="153"/>
    </location>
</feature>
<evidence type="ECO:0000256" key="3">
    <source>
        <dbReference type="ARBA" id="ARBA00022679"/>
    </source>
</evidence>
<dbReference type="GO" id="GO:0008360">
    <property type="term" value="P:regulation of cell shape"/>
    <property type="evidence" value="ECO:0007669"/>
    <property type="project" value="UniProtKB-UniRule"/>
</dbReference>
<evidence type="ECO:0000256" key="5">
    <source>
        <dbReference type="ARBA" id="ARBA00022984"/>
    </source>
</evidence>
<evidence type="ECO:0000256" key="2">
    <source>
        <dbReference type="ARBA" id="ARBA00005992"/>
    </source>
</evidence>
<dbReference type="CDD" id="cd16913">
    <property type="entry name" value="YkuD_like"/>
    <property type="match status" value="1"/>
</dbReference>
<evidence type="ECO:0000256" key="1">
    <source>
        <dbReference type="ARBA" id="ARBA00004752"/>
    </source>
</evidence>
<proteinExistence type="inferred from homology"/>
<dbReference type="Proteomes" id="UP000288227">
    <property type="component" value="Unassembled WGS sequence"/>
</dbReference>
<sequence length="198" mass="22664">MRFLFLPLIVITFLSSGQHTEVDFTADIKSDFELVNYGFSLSHLLDSLKLEKTDLKIVVSKSKYLLFVVKDNLIVKSYPVVFGFNAIDDKLREGDGATPEGIFKIRAMYPHRYWSKFIWFDYPNELSWVKHRKAKKQGAIPVNSSIGGEVGIHGVPIGSDYAIDQKQNWTLGCVSLKNKDIDEIYKFVFVGMEIEIFK</sequence>
<dbReference type="PANTHER" id="PTHR36699">
    <property type="entry name" value="LD-TRANSPEPTIDASE"/>
    <property type="match status" value="1"/>
</dbReference>
<dbReference type="PANTHER" id="PTHR36699:SF1">
    <property type="entry name" value="L,D-TRANSPEPTIDASE YAFK-RELATED"/>
    <property type="match status" value="1"/>
</dbReference>
<evidence type="ECO:0000313" key="9">
    <source>
        <dbReference type="EMBL" id="GCC51502.1"/>
    </source>
</evidence>
<dbReference type="AlphaFoldDB" id="A0A401U9E4"/>
<accession>A0A401U9E4</accession>